<dbReference type="CDD" id="cd01898">
    <property type="entry name" value="Obg"/>
    <property type="match status" value="1"/>
</dbReference>
<dbReference type="Pfam" id="PF01018">
    <property type="entry name" value="GTP1_OBG"/>
    <property type="match status" value="1"/>
</dbReference>
<dbReference type="InterPro" id="IPR014100">
    <property type="entry name" value="GTP-bd_Obg/CgtA"/>
</dbReference>
<dbReference type="RefSeq" id="XP_065676023.1">
    <property type="nucleotide sequence ID" value="XM_065819951.1"/>
</dbReference>
<dbReference type="SUPFAM" id="SSF82051">
    <property type="entry name" value="Obg GTP-binding protein N-terminal domain"/>
    <property type="match status" value="1"/>
</dbReference>
<dbReference type="Pfam" id="PF01926">
    <property type="entry name" value="MMR_HSR1"/>
    <property type="match status" value="1"/>
</dbReference>
<evidence type="ECO:0000256" key="5">
    <source>
        <dbReference type="SAM" id="MobiDB-lite"/>
    </source>
</evidence>
<evidence type="ECO:0000313" key="8">
    <source>
        <dbReference type="Proteomes" id="UP001652625"/>
    </source>
</evidence>
<dbReference type="InterPro" id="IPR036726">
    <property type="entry name" value="GTP1_OBG_dom_sf"/>
</dbReference>
<dbReference type="Proteomes" id="UP001652625">
    <property type="component" value="Chromosome 15"/>
</dbReference>
<dbReference type="PIRSF" id="PIRSF002401">
    <property type="entry name" value="GTP_bd_Obg/CgtA"/>
    <property type="match status" value="1"/>
</dbReference>
<dbReference type="PROSITE" id="PS51710">
    <property type="entry name" value="G_OBG"/>
    <property type="match status" value="1"/>
</dbReference>
<dbReference type="HAMAP" id="MF_01454">
    <property type="entry name" value="GTPase_Obg"/>
    <property type="match status" value="1"/>
</dbReference>
<evidence type="ECO:0000256" key="4">
    <source>
        <dbReference type="ARBA" id="ARBA00023134"/>
    </source>
</evidence>
<evidence type="ECO:0000313" key="9">
    <source>
        <dbReference type="RefSeq" id="XP_065676023.1"/>
    </source>
</evidence>
<organism evidence="8 9">
    <name type="scientific">Hydra vulgaris</name>
    <name type="common">Hydra</name>
    <name type="synonym">Hydra attenuata</name>
    <dbReference type="NCBI Taxonomy" id="6087"/>
    <lineage>
        <taxon>Eukaryota</taxon>
        <taxon>Metazoa</taxon>
        <taxon>Cnidaria</taxon>
        <taxon>Hydrozoa</taxon>
        <taxon>Hydroidolina</taxon>
        <taxon>Anthoathecata</taxon>
        <taxon>Aplanulata</taxon>
        <taxon>Hydridae</taxon>
        <taxon>Hydra</taxon>
    </lineage>
</organism>
<dbReference type="InterPro" id="IPR005225">
    <property type="entry name" value="Small_GTP-bd"/>
</dbReference>
<dbReference type="InterPro" id="IPR006073">
    <property type="entry name" value="GTP-bd"/>
</dbReference>
<keyword evidence="8" id="KW-1185">Reference proteome</keyword>
<evidence type="ECO:0000256" key="1">
    <source>
        <dbReference type="ARBA" id="ARBA00007699"/>
    </source>
</evidence>
<comment type="similarity">
    <text evidence="1">Belongs to the TRAFAC class OBG-HflX-like GTPase superfamily. OBG GTPase family.</text>
</comment>
<feature type="region of interest" description="Disordered" evidence="5">
    <location>
        <begin position="78"/>
        <end position="100"/>
    </location>
</feature>
<dbReference type="Gene3D" id="3.40.50.300">
    <property type="entry name" value="P-loop containing nucleotide triphosphate hydrolases"/>
    <property type="match status" value="1"/>
</dbReference>
<keyword evidence="4" id="KW-0342">GTP-binding</keyword>
<sequence length="383" mass="42149">MFLHRLRLQHKLILKIRYCSSDASSDTHKVIKETIDSQNDKLMINNEVKRKKKLIFAKGDKKFIDWKRLYLKAGNGGKGSNSFVHSKDHRGGPNGGDGGRGGSVIVVADSSFTQLAHLKSAYHAQCGRNGSGRNMHGRNGDDLFIKVPQGSLILNAGTSNIIADLLKDGDSATIAYGGYGGKGNVHFKSPLNVRPREFTEGSLGDELYIDVELKSIADVGLVGFPNAGKSTLLRAISRATPKVADYPFTTLSPNIGIMTYKDIKVTVADIPGLIEGAHVNKGLGHVFLRHIERCSFLLYVLDISVKDPLQQFEILKNELKMYQLSLTCLNSIIVLNKIDLIDHYQTIVENIKNKTSLPVVGVSAVKLENINILQELVKKTFIK</sequence>
<dbReference type="NCBIfam" id="TIGR02729">
    <property type="entry name" value="Obg_CgtA"/>
    <property type="match status" value="1"/>
</dbReference>
<dbReference type="InterPro" id="IPR027417">
    <property type="entry name" value="P-loop_NTPase"/>
</dbReference>
<name>A0ABM4DNA8_HYDVU</name>
<evidence type="ECO:0000256" key="2">
    <source>
        <dbReference type="ARBA" id="ARBA00022517"/>
    </source>
</evidence>
<dbReference type="NCBIfam" id="NF008956">
    <property type="entry name" value="PRK12299.1"/>
    <property type="match status" value="1"/>
</dbReference>
<dbReference type="PROSITE" id="PS51883">
    <property type="entry name" value="OBG"/>
    <property type="match status" value="1"/>
</dbReference>
<gene>
    <name evidence="9" type="primary">LOC136072026</name>
</gene>
<dbReference type="PANTHER" id="PTHR11702">
    <property type="entry name" value="DEVELOPMENTALLY REGULATED GTP-BINDING PROTEIN-RELATED"/>
    <property type="match status" value="1"/>
</dbReference>
<protein>
    <submittedName>
        <fullName evidence="9">GTPase Obg-like</fullName>
    </submittedName>
</protein>
<dbReference type="PANTHER" id="PTHR11702:SF31">
    <property type="entry name" value="MITOCHONDRIAL RIBOSOME-ASSOCIATED GTPASE 2"/>
    <property type="match status" value="1"/>
</dbReference>
<dbReference type="InterPro" id="IPR045086">
    <property type="entry name" value="OBG_GTPase"/>
</dbReference>
<feature type="domain" description="Obg" evidence="7">
    <location>
        <begin position="61"/>
        <end position="216"/>
    </location>
</feature>
<keyword evidence="2" id="KW-0690">Ribosome biogenesis</keyword>
<dbReference type="InterPro" id="IPR006169">
    <property type="entry name" value="GTP1_OBG_dom"/>
</dbReference>
<accession>A0ABM4DNA8</accession>
<evidence type="ECO:0000259" key="6">
    <source>
        <dbReference type="PROSITE" id="PS51710"/>
    </source>
</evidence>
<dbReference type="Gene3D" id="2.70.210.12">
    <property type="entry name" value="GTP1/OBG domain"/>
    <property type="match status" value="1"/>
</dbReference>
<dbReference type="GeneID" id="136072026"/>
<proteinExistence type="inferred from homology"/>
<dbReference type="PRINTS" id="PR00326">
    <property type="entry name" value="GTP1OBG"/>
</dbReference>
<evidence type="ECO:0000256" key="3">
    <source>
        <dbReference type="ARBA" id="ARBA00022741"/>
    </source>
</evidence>
<reference evidence="9" key="1">
    <citation type="submission" date="2025-08" db="UniProtKB">
        <authorList>
            <consortium name="RefSeq"/>
        </authorList>
    </citation>
    <scope>IDENTIFICATION</scope>
</reference>
<dbReference type="SUPFAM" id="SSF52540">
    <property type="entry name" value="P-loop containing nucleoside triphosphate hydrolases"/>
    <property type="match status" value="1"/>
</dbReference>
<feature type="domain" description="OBG-type G" evidence="6">
    <location>
        <begin position="217"/>
        <end position="382"/>
    </location>
</feature>
<evidence type="ECO:0000259" key="7">
    <source>
        <dbReference type="PROSITE" id="PS51883"/>
    </source>
</evidence>
<dbReference type="InterPro" id="IPR031167">
    <property type="entry name" value="G_OBG"/>
</dbReference>
<dbReference type="NCBIfam" id="TIGR00231">
    <property type="entry name" value="small_GTP"/>
    <property type="match status" value="1"/>
</dbReference>
<keyword evidence="3" id="KW-0547">Nucleotide-binding</keyword>